<dbReference type="AlphaFoldDB" id="B0C8R7"/>
<dbReference type="KEGG" id="amr:AM1_6399"/>
<dbReference type="RefSeq" id="WP_012166503.1">
    <property type="nucleotide sequence ID" value="NC_009925.1"/>
</dbReference>
<sequence length="188" mass="21964">MLPNWQKLSQIKELRQYFEADFASFQHRVEHHILALEQFDSKELDKLALLRVLEVTNGCTQWGFRRQDPQCLSVDQTRECMRTVIGFILAKQIDLPSGDSIHFSPPIEQLMNEVRELYHAAFKKHIEGAEREYYASSAAQFLVYGRQRLESATQVVAQEFESLFTPYYLEQGRNYIAPYLEAILPEES</sequence>
<gene>
    <name evidence="1" type="ordered locus">AM1_6399</name>
</gene>
<dbReference type="STRING" id="329726.AM1_6399"/>
<keyword evidence="2" id="KW-1185">Reference proteome</keyword>
<dbReference type="HOGENOM" id="CLU_1451495_0_0_3"/>
<dbReference type="OrthoDB" id="554848at2"/>
<dbReference type="EMBL" id="CP000828">
    <property type="protein sequence ID" value="ABW31329.1"/>
    <property type="molecule type" value="Genomic_DNA"/>
</dbReference>
<accession>B0C8R7</accession>
<evidence type="ECO:0000313" key="2">
    <source>
        <dbReference type="Proteomes" id="UP000000268"/>
    </source>
</evidence>
<evidence type="ECO:0000313" key="1">
    <source>
        <dbReference type="EMBL" id="ABW31329.1"/>
    </source>
</evidence>
<reference evidence="1 2" key="1">
    <citation type="journal article" date="2008" name="Proc. Natl. Acad. Sci. U.S.A.">
        <title>Niche adaptation and genome expansion in the chlorophyll d-producing cyanobacterium Acaryochloris marina.</title>
        <authorList>
            <person name="Swingley W.D."/>
            <person name="Chen M."/>
            <person name="Cheung P.C."/>
            <person name="Conrad A.L."/>
            <person name="Dejesa L.C."/>
            <person name="Hao J."/>
            <person name="Honchak B.M."/>
            <person name="Karbach L.E."/>
            <person name="Kurdoglu A."/>
            <person name="Lahiri S."/>
            <person name="Mastrian S.D."/>
            <person name="Miyashita H."/>
            <person name="Page L."/>
            <person name="Ramakrishna P."/>
            <person name="Satoh S."/>
            <person name="Sattley W.M."/>
            <person name="Shimada Y."/>
            <person name="Taylor H.L."/>
            <person name="Tomo T."/>
            <person name="Tsuchiya T."/>
            <person name="Wang Z.T."/>
            <person name="Raymond J."/>
            <person name="Mimuro M."/>
            <person name="Blankenship R.E."/>
            <person name="Touchman J.W."/>
        </authorList>
    </citation>
    <scope>NUCLEOTIDE SEQUENCE [LARGE SCALE GENOMIC DNA]</scope>
    <source>
        <strain evidence="2">MBIC 11017</strain>
    </source>
</reference>
<dbReference type="Proteomes" id="UP000000268">
    <property type="component" value="Chromosome"/>
</dbReference>
<name>B0C8R7_ACAM1</name>
<proteinExistence type="predicted"/>
<organism evidence="1 2">
    <name type="scientific">Acaryochloris marina (strain MBIC 11017)</name>
    <dbReference type="NCBI Taxonomy" id="329726"/>
    <lineage>
        <taxon>Bacteria</taxon>
        <taxon>Bacillati</taxon>
        <taxon>Cyanobacteriota</taxon>
        <taxon>Cyanophyceae</taxon>
        <taxon>Acaryochloridales</taxon>
        <taxon>Acaryochloridaceae</taxon>
        <taxon>Acaryochloris</taxon>
    </lineage>
</organism>
<protein>
    <submittedName>
        <fullName evidence="1">Uncharacterized protein</fullName>
    </submittedName>
</protein>
<dbReference type="eggNOG" id="ENOG503153R">
    <property type="taxonomic scope" value="Bacteria"/>
</dbReference>